<dbReference type="GO" id="GO:0035539">
    <property type="term" value="F:8-oxo-7,8-dihydrodeoxyguanosine triphosphate pyrophosphatase activity"/>
    <property type="evidence" value="ECO:0007669"/>
    <property type="project" value="UniProtKB-EC"/>
</dbReference>
<evidence type="ECO:0000256" key="6">
    <source>
        <dbReference type="ARBA" id="ARBA00022763"/>
    </source>
</evidence>
<keyword evidence="4" id="KW-0235">DNA replication</keyword>
<evidence type="ECO:0000256" key="1">
    <source>
        <dbReference type="ARBA" id="ARBA00001946"/>
    </source>
</evidence>
<dbReference type="InterPro" id="IPR020084">
    <property type="entry name" value="NUDIX_hydrolase_CS"/>
</dbReference>
<dbReference type="Gene3D" id="3.90.79.10">
    <property type="entry name" value="Nucleoside Triphosphate Pyrophosphohydrolase"/>
    <property type="match status" value="1"/>
</dbReference>
<keyword evidence="3" id="KW-0515">Mutator protein</keyword>
<dbReference type="EMBL" id="QUBQ01000001">
    <property type="protein sequence ID" value="REK77023.1"/>
    <property type="molecule type" value="Genomic_DNA"/>
</dbReference>
<dbReference type="Pfam" id="PF00293">
    <property type="entry name" value="NUDIX"/>
    <property type="match status" value="1"/>
</dbReference>
<evidence type="ECO:0000313" key="15">
    <source>
        <dbReference type="Proteomes" id="UP000261905"/>
    </source>
</evidence>
<keyword evidence="8" id="KW-0460">Magnesium</keyword>
<dbReference type="CDD" id="cd04699">
    <property type="entry name" value="NUDIX_MutT_Nudt1"/>
    <property type="match status" value="1"/>
</dbReference>
<dbReference type="InterPro" id="IPR020476">
    <property type="entry name" value="Nudix_hydrolase"/>
</dbReference>
<dbReference type="PANTHER" id="PTHR47707">
    <property type="entry name" value="8-OXO-DGTP DIPHOSPHATASE"/>
    <property type="match status" value="1"/>
</dbReference>
<dbReference type="GO" id="GO:0046872">
    <property type="term" value="F:metal ion binding"/>
    <property type="evidence" value="ECO:0007669"/>
    <property type="project" value="UniProtKB-KW"/>
</dbReference>
<dbReference type="PROSITE" id="PS51462">
    <property type="entry name" value="NUDIX"/>
    <property type="match status" value="1"/>
</dbReference>
<keyword evidence="5" id="KW-0479">Metal-binding</keyword>
<comment type="similarity">
    <text evidence="2 12">Belongs to the Nudix hydrolase family.</text>
</comment>
<dbReference type="InterPro" id="IPR015797">
    <property type="entry name" value="NUDIX_hydrolase-like_dom_sf"/>
</dbReference>
<dbReference type="PROSITE" id="PS00893">
    <property type="entry name" value="NUDIX_BOX"/>
    <property type="match status" value="1"/>
</dbReference>
<dbReference type="InterPro" id="IPR000086">
    <property type="entry name" value="NUDIX_hydrolase_dom"/>
</dbReference>
<name>A0A371PLN2_9BACL</name>
<evidence type="ECO:0000313" key="14">
    <source>
        <dbReference type="EMBL" id="REK77023.1"/>
    </source>
</evidence>
<dbReference type="SUPFAM" id="SSF55811">
    <property type="entry name" value="Nudix"/>
    <property type="match status" value="1"/>
</dbReference>
<evidence type="ECO:0000256" key="2">
    <source>
        <dbReference type="ARBA" id="ARBA00005582"/>
    </source>
</evidence>
<evidence type="ECO:0000256" key="9">
    <source>
        <dbReference type="ARBA" id="ARBA00023204"/>
    </source>
</evidence>
<dbReference type="Proteomes" id="UP000261905">
    <property type="component" value="Unassembled WGS sequence"/>
</dbReference>
<evidence type="ECO:0000256" key="4">
    <source>
        <dbReference type="ARBA" id="ARBA00022705"/>
    </source>
</evidence>
<protein>
    <recommendedName>
        <fullName evidence="11">8-oxo-dGTP diphosphatase</fullName>
        <ecNumber evidence="11">3.6.1.55</ecNumber>
    </recommendedName>
</protein>
<dbReference type="PRINTS" id="PR00502">
    <property type="entry name" value="NUDIXFAMILY"/>
</dbReference>
<dbReference type="GO" id="GO:0006260">
    <property type="term" value="P:DNA replication"/>
    <property type="evidence" value="ECO:0007669"/>
    <property type="project" value="UniProtKB-KW"/>
</dbReference>
<proteinExistence type="inferred from homology"/>
<dbReference type="GO" id="GO:0044715">
    <property type="term" value="F:8-oxo-dGDP phosphatase activity"/>
    <property type="evidence" value="ECO:0007669"/>
    <property type="project" value="TreeGrafter"/>
</dbReference>
<dbReference type="GO" id="GO:0044716">
    <property type="term" value="F:8-oxo-GDP phosphatase activity"/>
    <property type="evidence" value="ECO:0007669"/>
    <property type="project" value="TreeGrafter"/>
</dbReference>
<evidence type="ECO:0000259" key="13">
    <source>
        <dbReference type="PROSITE" id="PS51462"/>
    </source>
</evidence>
<comment type="caution">
    <text evidence="14">The sequence shown here is derived from an EMBL/GenBank/DDBJ whole genome shotgun (WGS) entry which is preliminary data.</text>
</comment>
<evidence type="ECO:0000256" key="8">
    <source>
        <dbReference type="ARBA" id="ARBA00022842"/>
    </source>
</evidence>
<dbReference type="GO" id="GO:0008413">
    <property type="term" value="F:8-oxo-7,8-dihydroguanosine triphosphate pyrophosphatase activity"/>
    <property type="evidence" value="ECO:0007669"/>
    <property type="project" value="TreeGrafter"/>
</dbReference>
<evidence type="ECO:0000256" key="12">
    <source>
        <dbReference type="RuleBase" id="RU003476"/>
    </source>
</evidence>
<dbReference type="GO" id="GO:0006281">
    <property type="term" value="P:DNA repair"/>
    <property type="evidence" value="ECO:0007669"/>
    <property type="project" value="UniProtKB-KW"/>
</dbReference>
<dbReference type="PANTHER" id="PTHR47707:SF1">
    <property type="entry name" value="NUDIX HYDROLASE FAMILY PROTEIN"/>
    <property type="match status" value="1"/>
</dbReference>
<evidence type="ECO:0000256" key="3">
    <source>
        <dbReference type="ARBA" id="ARBA00022457"/>
    </source>
</evidence>
<evidence type="ECO:0000256" key="5">
    <source>
        <dbReference type="ARBA" id="ARBA00022723"/>
    </source>
</evidence>
<dbReference type="AlphaFoldDB" id="A0A371PLN2"/>
<dbReference type="InterPro" id="IPR047127">
    <property type="entry name" value="MutT-like"/>
</dbReference>
<evidence type="ECO:0000256" key="11">
    <source>
        <dbReference type="ARBA" id="ARBA00038905"/>
    </source>
</evidence>
<organism evidence="14 15">
    <name type="scientific">Paenibacillus paeoniae</name>
    <dbReference type="NCBI Taxonomy" id="2292705"/>
    <lineage>
        <taxon>Bacteria</taxon>
        <taxon>Bacillati</taxon>
        <taxon>Bacillota</taxon>
        <taxon>Bacilli</taxon>
        <taxon>Bacillales</taxon>
        <taxon>Paenibacillaceae</taxon>
        <taxon>Paenibacillus</taxon>
    </lineage>
</organism>
<accession>A0A371PLN2</accession>
<evidence type="ECO:0000256" key="7">
    <source>
        <dbReference type="ARBA" id="ARBA00022801"/>
    </source>
</evidence>
<reference evidence="14 15" key="1">
    <citation type="submission" date="2018-08" db="EMBL/GenBank/DDBJ databases">
        <title>Paenibacillus sp. M4BSY-1, whole genome shotgun sequence.</title>
        <authorList>
            <person name="Tuo L."/>
        </authorList>
    </citation>
    <scope>NUCLEOTIDE SEQUENCE [LARGE SCALE GENOMIC DNA]</scope>
    <source>
        <strain evidence="14 15">M4BSY-1</strain>
    </source>
</reference>
<gene>
    <name evidence="14" type="ORF">DX130_08435</name>
</gene>
<sequence length="139" mass="15949">MNQMVVVVKAIIIRHGKVLIMKRSDEEGFAAGDWETPGGKNDFGEHLEPALIREVHEEAGIDIEIERLLYASTFHTAPNRQIILLSYHCCSEQDIITLSEEHSAYLWATKDQLAELLPEFIFNNFLRHGVLKLMEEMSR</sequence>
<evidence type="ECO:0000256" key="10">
    <source>
        <dbReference type="ARBA" id="ARBA00035861"/>
    </source>
</evidence>
<feature type="domain" description="Nudix hydrolase" evidence="13">
    <location>
        <begin position="3"/>
        <end position="130"/>
    </location>
</feature>
<keyword evidence="7 12" id="KW-0378">Hydrolase</keyword>
<keyword evidence="6" id="KW-0227">DNA damage</keyword>
<dbReference type="RefSeq" id="WP_116044347.1">
    <property type="nucleotide sequence ID" value="NZ_QUBQ01000001.1"/>
</dbReference>
<comment type="cofactor">
    <cofactor evidence="1">
        <name>Mg(2+)</name>
        <dbReference type="ChEBI" id="CHEBI:18420"/>
    </cofactor>
</comment>
<dbReference type="EC" id="3.6.1.55" evidence="11"/>
<dbReference type="OrthoDB" id="9787476at2"/>
<comment type="catalytic activity">
    <reaction evidence="10">
        <text>8-oxo-dGTP + H2O = 8-oxo-dGMP + diphosphate + H(+)</text>
        <dbReference type="Rhea" id="RHEA:31575"/>
        <dbReference type="ChEBI" id="CHEBI:15377"/>
        <dbReference type="ChEBI" id="CHEBI:15378"/>
        <dbReference type="ChEBI" id="CHEBI:33019"/>
        <dbReference type="ChEBI" id="CHEBI:63224"/>
        <dbReference type="ChEBI" id="CHEBI:77896"/>
        <dbReference type="EC" id="3.6.1.55"/>
    </reaction>
</comment>
<keyword evidence="9" id="KW-0234">DNA repair</keyword>
<keyword evidence="15" id="KW-1185">Reference proteome</keyword>